<name>M5SBS3_9BACT</name>
<protein>
    <submittedName>
        <fullName evidence="2">Uncharacterized protein</fullName>
    </submittedName>
</protein>
<comment type="caution">
    <text evidence="2">The sequence shown here is derived from an EMBL/GenBank/DDBJ whole genome shotgun (WGS) entry which is preliminary data.</text>
</comment>
<organism evidence="2 3">
    <name type="scientific">Rhodopirellula europaea SH398</name>
    <dbReference type="NCBI Taxonomy" id="1263868"/>
    <lineage>
        <taxon>Bacteria</taxon>
        <taxon>Pseudomonadati</taxon>
        <taxon>Planctomycetota</taxon>
        <taxon>Planctomycetia</taxon>
        <taxon>Pirellulales</taxon>
        <taxon>Pirellulaceae</taxon>
        <taxon>Rhodopirellula</taxon>
    </lineage>
</organism>
<reference evidence="2 3" key="1">
    <citation type="journal article" date="2013" name="Mar. Genomics">
        <title>Expression of sulfatases in Rhodopirellula baltica and the diversity of sulfatases in the genus Rhodopirellula.</title>
        <authorList>
            <person name="Wegner C.E."/>
            <person name="Richter-Heitmann T."/>
            <person name="Klindworth A."/>
            <person name="Klockow C."/>
            <person name="Richter M."/>
            <person name="Achstetter T."/>
            <person name="Glockner F.O."/>
            <person name="Harder J."/>
        </authorList>
    </citation>
    <scope>NUCLEOTIDE SEQUENCE [LARGE SCALE GENOMIC DNA]</scope>
    <source>
        <strain evidence="2 3">SH398</strain>
    </source>
</reference>
<gene>
    <name evidence="2" type="ORF">RESH_04308</name>
</gene>
<evidence type="ECO:0000313" key="2">
    <source>
        <dbReference type="EMBL" id="EMI25127.1"/>
    </source>
</evidence>
<proteinExistence type="predicted"/>
<dbReference type="EMBL" id="ANOF01000139">
    <property type="protein sequence ID" value="EMI25127.1"/>
    <property type="molecule type" value="Genomic_DNA"/>
</dbReference>
<evidence type="ECO:0000313" key="3">
    <source>
        <dbReference type="Proteomes" id="UP000011996"/>
    </source>
</evidence>
<sequence length="59" mass="6392">MSLQGTFEQSMVAGVWDSPWMGPPCFARGGSPERLMPENKRSPRMGPSLELGASLAHAF</sequence>
<dbReference type="AlphaFoldDB" id="M5SBS3"/>
<dbReference type="Proteomes" id="UP000011996">
    <property type="component" value="Unassembled WGS sequence"/>
</dbReference>
<dbReference type="STRING" id="1263868.RESH_04308"/>
<accession>M5SBS3</accession>
<evidence type="ECO:0000256" key="1">
    <source>
        <dbReference type="SAM" id="MobiDB-lite"/>
    </source>
</evidence>
<dbReference type="PATRIC" id="fig|1263868.3.peg.4673"/>
<feature type="region of interest" description="Disordered" evidence="1">
    <location>
        <begin position="27"/>
        <end position="59"/>
    </location>
</feature>